<accession>A0ACB8Z1Z8</accession>
<protein>
    <submittedName>
        <fullName evidence="1">Uncharacterized protein</fullName>
    </submittedName>
</protein>
<reference evidence="1 2" key="2">
    <citation type="journal article" date="2022" name="Mol. Ecol. Resour.">
        <title>The genomes of chicory, endive, great burdock and yacon provide insights into Asteraceae paleo-polyploidization history and plant inulin production.</title>
        <authorList>
            <person name="Fan W."/>
            <person name="Wang S."/>
            <person name="Wang H."/>
            <person name="Wang A."/>
            <person name="Jiang F."/>
            <person name="Liu H."/>
            <person name="Zhao H."/>
            <person name="Xu D."/>
            <person name="Zhang Y."/>
        </authorList>
    </citation>
    <scope>NUCLEOTIDE SEQUENCE [LARGE SCALE GENOMIC DNA]</scope>
    <source>
        <strain evidence="2">cv. Niubang</strain>
    </source>
</reference>
<reference evidence="2" key="1">
    <citation type="journal article" date="2022" name="Mol. Ecol. Resour.">
        <title>The genomes of chicory, endive, great burdock and yacon provide insights into Asteraceae palaeo-polyploidization history and plant inulin production.</title>
        <authorList>
            <person name="Fan W."/>
            <person name="Wang S."/>
            <person name="Wang H."/>
            <person name="Wang A."/>
            <person name="Jiang F."/>
            <person name="Liu H."/>
            <person name="Zhao H."/>
            <person name="Xu D."/>
            <person name="Zhang Y."/>
        </authorList>
    </citation>
    <scope>NUCLEOTIDE SEQUENCE [LARGE SCALE GENOMIC DNA]</scope>
    <source>
        <strain evidence="2">cv. Niubang</strain>
    </source>
</reference>
<dbReference type="EMBL" id="CM042057">
    <property type="protein sequence ID" value="KAI3691684.1"/>
    <property type="molecule type" value="Genomic_DNA"/>
</dbReference>
<proteinExistence type="predicted"/>
<name>A0ACB8Z1Z8_ARCLA</name>
<comment type="caution">
    <text evidence="1">The sequence shown here is derived from an EMBL/GenBank/DDBJ whole genome shotgun (WGS) entry which is preliminary data.</text>
</comment>
<evidence type="ECO:0000313" key="1">
    <source>
        <dbReference type="EMBL" id="KAI3691684.1"/>
    </source>
</evidence>
<keyword evidence="2" id="KW-1185">Reference proteome</keyword>
<evidence type="ECO:0000313" key="2">
    <source>
        <dbReference type="Proteomes" id="UP001055879"/>
    </source>
</evidence>
<sequence>MMAFIIVHIVVPQEEPHLGLITKRNKLECSLHLFITSVCSCFEPKSERASSVERRAQSVERRAQSVERRAEIDERRVTCGDEQSRIN</sequence>
<dbReference type="Proteomes" id="UP001055879">
    <property type="component" value="Linkage Group LG11"/>
</dbReference>
<organism evidence="1 2">
    <name type="scientific">Arctium lappa</name>
    <name type="common">Greater burdock</name>
    <name type="synonym">Lappa major</name>
    <dbReference type="NCBI Taxonomy" id="4217"/>
    <lineage>
        <taxon>Eukaryota</taxon>
        <taxon>Viridiplantae</taxon>
        <taxon>Streptophyta</taxon>
        <taxon>Embryophyta</taxon>
        <taxon>Tracheophyta</taxon>
        <taxon>Spermatophyta</taxon>
        <taxon>Magnoliopsida</taxon>
        <taxon>eudicotyledons</taxon>
        <taxon>Gunneridae</taxon>
        <taxon>Pentapetalae</taxon>
        <taxon>asterids</taxon>
        <taxon>campanulids</taxon>
        <taxon>Asterales</taxon>
        <taxon>Asteraceae</taxon>
        <taxon>Carduoideae</taxon>
        <taxon>Cardueae</taxon>
        <taxon>Arctiinae</taxon>
        <taxon>Arctium</taxon>
    </lineage>
</organism>
<gene>
    <name evidence="1" type="ORF">L6452_31486</name>
</gene>